<feature type="domain" description="Endonuclease GajA/Old nuclease/RecF-like AAA" evidence="1">
    <location>
        <begin position="162"/>
        <end position="336"/>
    </location>
</feature>
<gene>
    <name evidence="3" type="ORF">QJS35_16785</name>
</gene>
<dbReference type="InterPro" id="IPR051396">
    <property type="entry name" value="Bact_Antivir_Def_Nuclease"/>
</dbReference>
<feature type="domain" description="OLD protein-like TOPRIM" evidence="2">
    <location>
        <begin position="390"/>
        <end position="453"/>
    </location>
</feature>
<dbReference type="InterPro" id="IPR027417">
    <property type="entry name" value="P-loop_NTPase"/>
</dbReference>
<evidence type="ECO:0000259" key="2">
    <source>
        <dbReference type="Pfam" id="PF20469"/>
    </source>
</evidence>
<name>A0ABV1KX40_9BACL</name>
<dbReference type="RefSeq" id="WP_232186426.1">
    <property type="nucleotide sequence ID" value="NZ_JAIOAP010000008.1"/>
</dbReference>
<evidence type="ECO:0000259" key="1">
    <source>
        <dbReference type="Pfam" id="PF13175"/>
    </source>
</evidence>
<evidence type="ECO:0000313" key="4">
    <source>
        <dbReference type="Proteomes" id="UP001493487"/>
    </source>
</evidence>
<dbReference type="SUPFAM" id="SSF52540">
    <property type="entry name" value="P-loop containing nucleoside triphosphate hydrolases"/>
    <property type="match status" value="1"/>
</dbReference>
<evidence type="ECO:0000313" key="3">
    <source>
        <dbReference type="EMBL" id="MEQ4484057.1"/>
    </source>
</evidence>
<accession>A0ABV1KX40</accession>
<dbReference type="Pfam" id="PF20469">
    <property type="entry name" value="OLD-like_TOPRIM"/>
    <property type="match status" value="1"/>
</dbReference>
<dbReference type="InterPro" id="IPR034139">
    <property type="entry name" value="TOPRIM_OLD"/>
</dbReference>
<feature type="domain" description="Endonuclease GajA/Old nuclease/RecF-like AAA" evidence="1">
    <location>
        <begin position="1"/>
        <end position="65"/>
    </location>
</feature>
<dbReference type="Proteomes" id="UP001493487">
    <property type="component" value="Unassembled WGS sequence"/>
</dbReference>
<comment type="caution">
    <text evidence="3">The sequence shown here is derived from an EMBL/GenBank/DDBJ whole genome shotgun (WGS) entry which is preliminary data.</text>
</comment>
<dbReference type="PANTHER" id="PTHR43581:SF4">
    <property type="entry name" value="ATP_GTP PHOSPHATASE"/>
    <property type="match status" value="1"/>
</dbReference>
<dbReference type="Pfam" id="PF13175">
    <property type="entry name" value="AAA_15"/>
    <property type="match status" value="2"/>
</dbReference>
<organism evidence="3 4">
    <name type="scientific">Cohnella silvisoli</name>
    <dbReference type="NCBI Taxonomy" id="2873699"/>
    <lineage>
        <taxon>Bacteria</taxon>
        <taxon>Bacillati</taxon>
        <taxon>Bacillota</taxon>
        <taxon>Bacilli</taxon>
        <taxon>Bacillales</taxon>
        <taxon>Paenibacillaceae</taxon>
        <taxon>Cohnella</taxon>
    </lineage>
</organism>
<keyword evidence="4" id="KW-1185">Reference proteome</keyword>
<dbReference type="Gene3D" id="3.40.50.300">
    <property type="entry name" value="P-loop containing nucleotide triphosphate hydrolases"/>
    <property type="match status" value="1"/>
</dbReference>
<reference evidence="3 4" key="1">
    <citation type="journal article" date="2023" name="Genome Announc.">
        <title>Pan-Genome Analyses of the Genus Cohnella and Proposal of the Novel Species Cohnella silvisoli sp. nov., Isolated from Forest Soil.</title>
        <authorList>
            <person name="Wang C."/>
            <person name="Mao L."/>
            <person name="Bao G."/>
            <person name="Zhu H."/>
        </authorList>
    </citation>
    <scope>NUCLEOTIDE SEQUENCE [LARGE SCALE GENOMIC DNA]</scope>
    <source>
        <strain evidence="3 4">NL03-T5-1</strain>
    </source>
</reference>
<sequence length="586" mass="65923">MKLAELIIENFRGIGSQSVRVKIDNIIVLIGKNNVGKTTVLSAYEAFASTGAPLRLKDFYNEDIKNKPKIAGIFVDVADGELAKKWIHDDKLLGYKNCIKAQYQWSSPDVNGEKLSYNPATGLFEKGGMGGFDSILTSKIPTPLKISPLDDPLELEKKILEILIDAIKQNTKKDNSKVQQLLNDIRQLAEDVQTEISEELTRSCTMVSEEMMKVFPEATIIQIDPQASKIEPDKLIGSGSFIRLGSNEQHLAPLSNHGTGLQRTFLWSALKMLADTGRHQVKKKSIGAGTQKILLLEEPEAFLHPSAIRNAMESLYAIAEHEDWQVMVSSHSPVFIDLTKDHTTVIRIEKEQHAQHATHTFSTDEATFTDDDKENLKMLNYCNPYFNEFFFSTNNLLVEGETEVTVVKSLMQIGRIEKDCIHVINCLGKANLVTVSKILNHFKVNYSILHDADSPKVKRDGKYIVNSMWTVNLKINNEIEFGRKKGLEIKSFLSVPNFEGEYFEGVTGSSKPFGAWKVFTEEGNEVVERFAQIIDKITGKENNCGVEYFNIADLARKVSKYIVDKGLSSDQHWKLTDEDRRTAVNE</sequence>
<dbReference type="EMBL" id="JASKHM010000009">
    <property type="protein sequence ID" value="MEQ4484057.1"/>
    <property type="molecule type" value="Genomic_DNA"/>
</dbReference>
<dbReference type="InterPro" id="IPR041685">
    <property type="entry name" value="AAA_GajA/Old/RecF-like"/>
</dbReference>
<proteinExistence type="predicted"/>
<protein>
    <submittedName>
        <fullName evidence="3">AAA family ATPase</fullName>
    </submittedName>
</protein>
<dbReference type="PANTHER" id="PTHR43581">
    <property type="entry name" value="ATP/GTP PHOSPHATASE"/>
    <property type="match status" value="1"/>
</dbReference>